<dbReference type="SUPFAM" id="SSF140860">
    <property type="entry name" value="Pseudo ankyrin repeat-like"/>
    <property type="match status" value="1"/>
</dbReference>
<dbReference type="InterPro" id="IPR036047">
    <property type="entry name" value="F-box-like_dom_sf"/>
</dbReference>
<dbReference type="Proteomes" id="UP000204584">
    <property type="component" value="Segment"/>
</dbReference>
<keyword evidence="2" id="KW-0812">Transmembrane</keyword>
<dbReference type="GeneID" id="16606655"/>
<reference evidence="4 5" key="1">
    <citation type="journal article" date="2013" name="Science">
        <title>Pandoraviruses: amoeba viruses with genomes up to 2.5 Mb reaching that of parasitic eukaryotes.</title>
        <authorList>
            <person name="Philippe N."/>
            <person name="Legendre M."/>
            <person name="Doutre G."/>
            <person name="Coute Y."/>
            <person name="Poirot O."/>
            <person name="Lescot M."/>
            <person name="Arslan D."/>
            <person name="Seltzer V."/>
            <person name="Bertaux L."/>
            <person name="Bruley C."/>
            <person name="Garin J."/>
            <person name="Claverie J.M."/>
            <person name="Abergel C."/>
        </authorList>
    </citation>
    <scope>NUCLEOTIDE SEQUENCE [LARGE SCALE GENOMIC DNA]</scope>
</reference>
<dbReference type="Pfam" id="PF12937">
    <property type="entry name" value="F-box-like"/>
    <property type="match status" value="1"/>
</dbReference>
<feature type="region of interest" description="Disordered" evidence="1">
    <location>
        <begin position="1"/>
        <end position="31"/>
    </location>
</feature>
<keyword evidence="2" id="KW-0472">Membrane</keyword>
<gene>
    <name evidence="4" type="ORF">psal_cds_829</name>
</gene>
<dbReference type="EMBL" id="KC977571">
    <property type="protein sequence ID" value="AGO84868.1"/>
    <property type="molecule type" value="Genomic_DNA"/>
</dbReference>
<evidence type="ECO:0000259" key="3">
    <source>
        <dbReference type="PROSITE" id="PS50181"/>
    </source>
</evidence>
<evidence type="ECO:0000313" key="4">
    <source>
        <dbReference type="EMBL" id="AGO84868.1"/>
    </source>
</evidence>
<keyword evidence="5" id="KW-1185">Reference proteome</keyword>
<evidence type="ECO:0000256" key="2">
    <source>
        <dbReference type="SAM" id="Phobius"/>
    </source>
</evidence>
<name>S4VWW5_9VIRU</name>
<dbReference type="Gene3D" id="1.20.1280.50">
    <property type="match status" value="1"/>
</dbReference>
<dbReference type="KEGG" id="vg:16606655"/>
<organism evidence="4 5">
    <name type="scientific">Pandoravirus salinus</name>
    <dbReference type="NCBI Taxonomy" id="1349410"/>
    <lineage>
        <taxon>Viruses</taxon>
        <taxon>Pandoravirus</taxon>
    </lineage>
</organism>
<dbReference type="PROSITE" id="PS50181">
    <property type="entry name" value="FBOX"/>
    <property type="match status" value="1"/>
</dbReference>
<proteinExistence type="predicted"/>
<dbReference type="SUPFAM" id="SSF81383">
    <property type="entry name" value="F-box domain"/>
    <property type="match status" value="1"/>
</dbReference>
<evidence type="ECO:0000256" key="1">
    <source>
        <dbReference type="SAM" id="MobiDB-lite"/>
    </source>
</evidence>
<accession>S4VWW5</accession>
<keyword evidence="2" id="KW-1133">Transmembrane helix</keyword>
<sequence>MSISRTKLARPHHGITPNVSQSPRGPKSLDDLPDEVLATIGRRLDCMAVYSTMPRVSRRWRAIVSDRALLGPSLCIKKHSDKAHTKEKKYLYAHAPTCPRRRLACADAIRAGAAPSMLFRLQKLGHKFNKDAIMAAILADDLMSLRVLRTSKTYAVEADHYNAAALHGRTDVLAYFVANEGSNWRNANVAIVAARYGHLDCLKLAHQSGIKWDVKVAVAAARGGHVDCLAYARDYGCPWDPRALYAEAKSNNREACCEYIARHTTERLTERFADESRKALALVVLVVPATVLFLVAIFFFGVSCAHLFAHKDGQ</sequence>
<evidence type="ECO:0000313" key="5">
    <source>
        <dbReference type="Proteomes" id="UP000204584"/>
    </source>
</evidence>
<feature type="domain" description="F-box" evidence="3">
    <location>
        <begin position="26"/>
        <end position="74"/>
    </location>
</feature>
<feature type="transmembrane region" description="Helical" evidence="2">
    <location>
        <begin position="279"/>
        <end position="309"/>
    </location>
</feature>
<dbReference type="InterPro" id="IPR001810">
    <property type="entry name" value="F-box_dom"/>
</dbReference>
<protein>
    <submittedName>
        <fullName evidence="4">F-box domain containing protein</fullName>
    </submittedName>
</protein>
<dbReference type="RefSeq" id="YP_008437942.1">
    <property type="nucleotide sequence ID" value="NC_022098.1"/>
</dbReference>